<evidence type="ECO:0000256" key="5">
    <source>
        <dbReference type="ARBA" id="ARBA00022729"/>
    </source>
</evidence>
<evidence type="ECO:0000256" key="2">
    <source>
        <dbReference type="ARBA" id="ARBA00012544"/>
    </source>
</evidence>
<organism evidence="7 8">
    <name type="scientific">Pristionchus fissidentatus</name>
    <dbReference type="NCBI Taxonomy" id="1538716"/>
    <lineage>
        <taxon>Eukaryota</taxon>
        <taxon>Metazoa</taxon>
        <taxon>Ecdysozoa</taxon>
        <taxon>Nematoda</taxon>
        <taxon>Chromadorea</taxon>
        <taxon>Rhabditida</taxon>
        <taxon>Rhabditina</taxon>
        <taxon>Diplogasteromorpha</taxon>
        <taxon>Diplogasteroidea</taxon>
        <taxon>Neodiplogasteridae</taxon>
        <taxon>Pristionchus</taxon>
    </lineage>
</organism>
<protein>
    <recommendedName>
        <fullName evidence="2">glucuronosyltransferase</fullName>
        <ecNumber evidence="2">2.4.1.17</ecNumber>
    </recommendedName>
</protein>
<feature type="non-terminal residue" evidence="7">
    <location>
        <position position="1"/>
    </location>
</feature>
<accession>A0AAV5WM12</accession>
<dbReference type="PANTHER" id="PTHR48043">
    <property type="entry name" value="EG:EG0003.4 PROTEIN-RELATED"/>
    <property type="match status" value="1"/>
</dbReference>
<proteinExistence type="inferred from homology"/>
<evidence type="ECO:0000256" key="3">
    <source>
        <dbReference type="ARBA" id="ARBA00022676"/>
    </source>
</evidence>
<gene>
    <name evidence="7" type="ORF">PFISCL1PPCAC_23745</name>
</gene>
<comment type="caution">
    <text evidence="7">The sequence shown here is derived from an EMBL/GenBank/DDBJ whole genome shotgun (WGS) entry which is preliminary data.</text>
</comment>
<keyword evidence="8" id="KW-1185">Reference proteome</keyword>
<dbReference type="InterPro" id="IPR050271">
    <property type="entry name" value="UDP-glycosyltransferase"/>
</dbReference>
<dbReference type="EMBL" id="BTSY01000006">
    <property type="protein sequence ID" value="GMT32448.1"/>
    <property type="molecule type" value="Genomic_DNA"/>
</dbReference>
<keyword evidence="3" id="KW-0328">Glycosyltransferase</keyword>
<dbReference type="Proteomes" id="UP001432322">
    <property type="component" value="Unassembled WGS sequence"/>
</dbReference>
<evidence type="ECO:0000313" key="7">
    <source>
        <dbReference type="EMBL" id="GMT32448.1"/>
    </source>
</evidence>
<feature type="non-terminal residue" evidence="7">
    <location>
        <position position="153"/>
    </location>
</feature>
<evidence type="ECO:0000256" key="1">
    <source>
        <dbReference type="ARBA" id="ARBA00009995"/>
    </source>
</evidence>
<dbReference type="PANTHER" id="PTHR48043:SF145">
    <property type="entry name" value="FI06409P-RELATED"/>
    <property type="match status" value="1"/>
</dbReference>
<sequence length="153" mass="17028">SGPSLLGISEYSISRLVRDAAFCYLDDVNYFAYPSPGGHDVVNVGLSCPPQAVLLPPQYETFVASNQSMGVIYIAFGSNVPWKFAPSHHMKVFVDGLNHFRDHRVIFSFNGRPDQLIGLGDHVMVTKWAPQKEILSDSRTKLYITHGGLKRYA</sequence>
<dbReference type="EC" id="2.4.1.17" evidence="2"/>
<evidence type="ECO:0000313" key="8">
    <source>
        <dbReference type="Proteomes" id="UP001432322"/>
    </source>
</evidence>
<dbReference type="AlphaFoldDB" id="A0AAV5WM12"/>
<comment type="similarity">
    <text evidence="1">Belongs to the UDP-glycosyltransferase family.</text>
</comment>
<keyword evidence="4" id="KW-0808">Transferase</keyword>
<reference evidence="7" key="1">
    <citation type="submission" date="2023-10" db="EMBL/GenBank/DDBJ databases">
        <title>Genome assembly of Pristionchus species.</title>
        <authorList>
            <person name="Yoshida K."/>
            <person name="Sommer R.J."/>
        </authorList>
    </citation>
    <scope>NUCLEOTIDE SEQUENCE</scope>
    <source>
        <strain evidence="7">RS5133</strain>
    </source>
</reference>
<keyword evidence="5" id="KW-0732">Signal</keyword>
<comment type="catalytic activity">
    <reaction evidence="6">
        <text>glucuronate acceptor + UDP-alpha-D-glucuronate = acceptor beta-D-glucuronoside + UDP + H(+)</text>
        <dbReference type="Rhea" id="RHEA:21032"/>
        <dbReference type="ChEBI" id="CHEBI:15378"/>
        <dbReference type="ChEBI" id="CHEBI:58052"/>
        <dbReference type="ChEBI" id="CHEBI:58223"/>
        <dbReference type="ChEBI" id="CHEBI:132367"/>
        <dbReference type="ChEBI" id="CHEBI:132368"/>
        <dbReference type="EC" id="2.4.1.17"/>
    </reaction>
</comment>
<dbReference type="GO" id="GO:0015020">
    <property type="term" value="F:glucuronosyltransferase activity"/>
    <property type="evidence" value="ECO:0007669"/>
    <property type="project" value="UniProtKB-EC"/>
</dbReference>
<dbReference type="InterPro" id="IPR002213">
    <property type="entry name" value="UDP_glucos_trans"/>
</dbReference>
<dbReference type="SUPFAM" id="SSF53756">
    <property type="entry name" value="UDP-Glycosyltransferase/glycogen phosphorylase"/>
    <property type="match status" value="1"/>
</dbReference>
<name>A0AAV5WM12_9BILA</name>
<evidence type="ECO:0000256" key="4">
    <source>
        <dbReference type="ARBA" id="ARBA00022679"/>
    </source>
</evidence>
<dbReference type="Pfam" id="PF00201">
    <property type="entry name" value="UDPGT"/>
    <property type="match status" value="1"/>
</dbReference>
<evidence type="ECO:0000256" key="6">
    <source>
        <dbReference type="ARBA" id="ARBA00047475"/>
    </source>
</evidence>
<dbReference type="Gene3D" id="3.40.50.2000">
    <property type="entry name" value="Glycogen Phosphorylase B"/>
    <property type="match status" value="1"/>
</dbReference>